<gene>
    <name evidence="2" type="ORF">Psi02_15440</name>
</gene>
<organism evidence="2 3">
    <name type="scientific">Planotetraspora silvatica</name>
    <dbReference type="NCBI Taxonomy" id="234614"/>
    <lineage>
        <taxon>Bacteria</taxon>
        <taxon>Bacillati</taxon>
        <taxon>Actinomycetota</taxon>
        <taxon>Actinomycetes</taxon>
        <taxon>Streptosporangiales</taxon>
        <taxon>Streptosporangiaceae</taxon>
        <taxon>Planotetraspora</taxon>
    </lineage>
</organism>
<evidence type="ECO:0000313" key="3">
    <source>
        <dbReference type="Proteomes" id="UP000644610"/>
    </source>
</evidence>
<comment type="caution">
    <text evidence="2">The sequence shown here is derived from an EMBL/GenBank/DDBJ whole genome shotgun (WGS) entry which is preliminary data.</text>
</comment>
<evidence type="ECO:0000256" key="1">
    <source>
        <dbReference type="SAM" id="MobiDB-lite"/>
    </source>
</evidence>
<accession>A0A8J3UV67</accession>
<dbReference type="AlphaFoldDB" id="A0A8J3UV67"/>
<dbReference type="Proteomes" id="UP000644610">
    <property type="component" value="Unassembled WGS sequence"/>
</dbReference>
<proteinExistence type="predicted"/>
<reference evidence="2" key="1">
    <citation type="submission" date="2021-01" db="EMBL/GenBank/DDBJ databases">
        <title>Whole genome shotgun sequence of Planotetraspora silvatica NBRC 100141.</title>
        <authorList>
            <person name="Komaki H."/>
            <person name="Tamura T."/>
        </authorList>
    </citation>
    <scope>NUCLEOTIDE SEQUENCE</scope>
    <source>
        <strain evidence="2">NBRC 100141</strain>
    </source>
</reference>
<keyword evidence="3" id="KW-1185">Reference proteome</keyword>
<dbReference type="EMBL" id="BOOQ01000009">
    <property type="protein sequence ID" value="GII45120.1"/>
    <property type="molecule type" value="Genomic_DNA"/>
</dbReference>
<feature type="region of interest" description="Disordered" evidence="1">
    <location>
        <begin position="1"/>
        <end position="25"/>
    </location>
</feature>
<protein>
    <submittedName>
        <fullName evidence="2">Uncharacterized protein</fullName>
    </submittedName>
</protein>
<feature type="compositionally biased region" description="Basic and acidic residues" evidence="1">
    <location>
        <begin position="15"/>
        <end position="25"/>
    </location>
</feature>
<sequence length="97" mass="11053">MEHAKDGSTPGTRPGMDRPADEEMNRPWRCPIKRHSAWKPSPTWPAFFNWSSGLHDAAKYIDSSTPGTLLVIHFSEQPQKLPARCVWLLEALWILTV</sequence>
<evidence type="ECO:0000313" key="2">
    <source>
        <dbReference type="EMBL" id="GII45120.1"/>
    </source>
</evidence>
<name>A0A8J3UV67_9ACTN</name>